<dbReference type="GO" id="GO:0016787">
    <property type="term" value="F:hydrolase activity"/>
    <property type="evidence" value="ECO:0007669"/>
    <property type="project" value="InterPro"/>
</dbReference>
<dbReference type="OrthoDB" id="9806233at2"/>
<feature type="domain" description="3-keto-alpha-glucoside-1,2-lyase/3-keto-2-hydroxy-glucal hydratase" evidence="1">
    <location>
        <begin position="23"/>
        <end position="208"/>
    </location>
</feature>
<evidence type="ECO:0000259" key="1">
    <source>
        <dbReference type="Pfam" id="PF06439"/>
    </source>
</evidence>
<dbReference type="InterPro" id="IPR010496">
    <property type="entry name" value="AL/BT2_dom"/>
</dbReference>
<gene>
    <name evidence="2" type="ORF">LX87_02408</name>
</gene>
<dbReference type="RefSeq" id="WP_111628490.1">
    <property type="nucleotide sequence ID" value="NZ_QLMC01000003.1"/>
</dbReference>
<evidence type="ECO:0000313" key="3">
    <source>
        <dbReference type="Proteomes" id="UP000248790"/>
    </source>
</evidence>
<protein>
    <submittedName>
        <fullName evidence="2">Uncharacterized protein DUF1080</fullName>
    </submittedName>
</protein>
<name>A0A327WXH5_LARAB</name>
<organism evidence="2 3">
    <name type="scientific">Larkinella arboricola</name>
    <dbReference type="NCBI Taxonomy" id="643671"/>
    <lineage>
        <taxon>Bacteria</taxon>
        <taxon>Pseudomonadati</taxon>
        <taxon>Bacteroidota</taxon>
        <taxon>Cytophagia</taxon>
        <taxon>Cytophagales</taxon>
        <taxon>Spirosomataceae</taxon>
        <taxon>Larkinella</taxon>
    </lineage>
</organism>
<dbReference type="Pfam" id="PF06439">
    <property type="entry name" value="3keto-disac_hyd"/>
    <property type="match status" value="1"/>
</dbReference>
<dbReference type="Gene3D" id="2.60.120.560">
    <property type="entry name" value="Exo-inulinase, domain 1"/>
    <property type="match status" value="1"/>
</dbReference>
<dbReference type="EMBL" id="QLMC01000003">
    <property type="protein sequence ID" value="RAJ97506.1"/>
    <property type="molecule type" value="Genomic_DNA"/>
</dbReference>
<proteinExistence type="predicted"/>
<keyword evidence="3" id="KW-1185">Reference proteome</keyword>
<dbReference type="AlphaFoldDB" id="A0A327WXH5"/>
<reference evidence="2 3" key="1">
    <citation type="submission" date="2018-06" db="EMBL/GenBank/DDBJ databases">
        <title>Genomic Encyclopedia of Archaeal and Bacterial Type Strains, Phase II (KMG-II): from individual species to whole genera.</title>
        <authorList>
            <person name="Goeker M."/>
        </authorList>
    </citation>
    <scope>NUCLEOTIDE SEQUENCE [LARGE SCALE GENOMIC DNA]</scope>
    <source>
        <strain evidence="2 3">DSM 21851</strain>
    </source>
</reference>
<accession>A0A327WXH5</accession>
<comment type="caution">
    <text evidence="2">The sequence shown here is derived from an EMBL/GenBank/DDBJ whole genome shotgun (WGS) entry which is preliminary data.</text>
</comment>
<evidence type="ECO:0000313" key="2">
    <source>
        <dbReference type="EMBL" id="RAJ97506.1"/>
    </source>
</evidence>
<sequence length="214" mass="24803">MKKTTLLLALSFTLVFCSFQKDKWIKLFNGKDFTGWTIRGEQVKNDYRIENGEVVGTSKPNSQNTFLCTDKNYDDFILELEVKVDTGMNSGIQFRSESRPDYKKGRVHGYQAEIDPSARAWSGGLYDEARRGWLVDLKNNPEGQKAFKKFDWNKYRIEAVGKTVKIFLNGVQTTNYTDTLETRGFIALQVHGTKVQRPMEVRWRNIRLQELAKK</sequence>
<dbReference type="Proteomes" id="UP000248790">
    <property type="component" value="Unassembled WGS sequence"/>
</dbReference>